<reference evidence="1 2" key="1">
    <citation type="journal article" date="2018" name="Front. Microbiol.">
        <title>Conversion of Methionine to Cysteine in Lactobacillus paracasei Depends on the Highly Mobile cysK-ctl-cysE Gene Cluster.</title>
        <authorList>
            <person name="Wuthrich D."/>
            <person name="Irmler S."/>
            <person name="Berthoud H."/>
            <person name="Guggenbuhl B."/>
            <person name="Eugster E."/>
            <person name="Bruggmann R."/>
        </authorList>
    </citation>
    <scope>NUCLEOTIDE SEQUENCE [LARGE SCALE GENOMIC DNA]</scope>
    <source>
        <strain evidence="1 2">FAM18172</strain>
    </source>
</reference>
<comment type="caution">
    <text evidence="1">The sequence shown here is derived from an EMBL/GenBank/DDBJ whole genome shotgun (WGS) entry which is preliminary data.</text>
</comment>
<protein>
    <submittedName>
        <fullName evidence="1">Uncharacterized protein</fullName>
    </submittedName>
</protein>
<dbReference type="Proteomes" id="UP000285532">
    <property type="component" value="Unassembled WGS sequence"/>
</dbReference>
<gene>
    <name evidence="1" type="ORF">FAM18172_02009</name>
</gene>
<evidence type="ECO:0000313" key="1">
    <source>
        <dbReference type="EMBL" id="RND85030.1"/>
    </source>
</evidence>
<dbReference type="RefSeq" id="WP_109990253.1">
    <property type="nucleotide sequence ID" value="NZ_CP029546.1"/>
</dbReference>
<sequence>MKILDFKQHSQGYLSLGLAIIIELIYTRNEAGAVGEGIDRVYEYIQQFGEEQTLITIGSGISAGEGIPGMGKLAEHLLVDVDQKLSNLQGLKSSDLEGWNTVKSELQKGTNLEGALSVKEVSPVVENLIIQSTYSLIAAKDSEIFSQVFENNRQLNLYRILRQYTPINNTPLTIITTNYDCLIEYTCLSLGINVDNLFYGNYFRKFDPDLYDEQHQQLKRVKRNSIVAVKDNNYILLLKPHGSIDWFSKKGGGTYLFQHASTGTPDIITPGKNKWRNERREPFNTVYAKCNQAIDKAAGYLLLGYGYNDADLQDHYDHESNRIKPKLIAPVYNSSATP</sequence>
<name>A0A422M9H4_LACPA</name>
<proteinExistence type="predicted"/>
<dbReference type="AlphaFoldDB" id="A0A422M9H4"/>
<organism evidence="1 2">
    <name type="scientific">Lacticaseibacillus paracasei</name>
    <name type="common">Lactobacillus paracasei</name>
    <dbReference type="NCBI Taxonomy" id="1597"/>
    <lineage>
        <taxon>Bacteria</taxon>
        <taxon>Bacillati</taxon>
        <taxon>Bacillota</taxon>
        <taxon>Bacilli</taxon>
        <taxon>Lactobacillales</taxon>
        <taxon>Lactobacillaceae</taxon>
        <taxon>Lacticaseibacillus</taxon>
    </lineage>
</organism>
<evidence type="ECO:0000313" key="2">
    <source>
        <dbReference type="Proteomes" id="UP000285532"/>
    </source>
</evidence>
<dbReference type="Pfam" id="PF13289">
    <property type="entry name" value="SIR2_2"/>
    <property type="match status" value="1"/>
</dbReference>
<dbReference type="EMBL" id="LKFU01000071">
    <property type="protein sequence ID" value="RND85030.1"/>
    <property type="molecule type" value="Genomic_DNA"/>
</dbReference>
<accession>A0A422M9H4</accession>